<keyword evidence="1" id="KW-1133">Transmembrane helix</keyword>
<name>A0A0G1QU33_9BACT</name>
<keyword evidence="1" id="KW-0812">Transmembrane</keyword>
<feature type="transmembrane region" description="Helical" evidence="1">
    <location>
        <begin position="12"/>
        <end position="36"/>
    </location>
</feature>
<evidence type="ECO:0008006" key="4">
    <source>
        <dbReference type="Google" id="ProtNLM"/>
    </source>
</evidence>
<evidence type="ECO:0000313" key="2">
    <source>
        <dbReference type="EMBL" id="KKU21283.1"/>
    </source>
</evidence>
<reference evidence="2 3" key="1">
    <citation type="journal article" date="2015" name="Nature">
        <title>rRNA introns, odd ribosomes, and small enigmatic genomes across a large radiation of phyla.</title>
        <authorList>
            <person name="Brown C.T."/>
            <person name="Hug L.A."/>
            <person name="Thomas B.C."/>
            <person name="Sharon I."/>
            <person name="Castelle C.J."/>
            <person name="Singh A."/>
            <person name="Wilkins M.J."/>
            <person name="Williams K.H."/>
            <person name="Banfield J.F."/>
        </authorList>
    </citation>
    <scope>NUCLEOTIDE SEQUENCE [LARGE SCALE GENOMIC DNA]</scope>
</reference>
<dbReference type="Proteomes" id="UP000034107">
    <property type="component" value="Unassembled WGS sequence"/>
</dbReference>
<evidence type="ECO:0000313" key="3">
    <source>
        <dbReference type="Proteomes" id="UP000034107"/>
    </source>
</evidence>
<accession>A0A0G1QU33</accession>
<proteinExistence type="predicted"/>
<dbReference type="EMBL" id="LCLS01000019">
    <property type="protein sequence ID" value="KKU21283.1"/>
    <property type="molecule type" value="Genomic_DNA"/>
</dbReference>
<gene>
    <name evidence="2" type="ORF">UX31_C0019G0012</name>
</gene>
<evidence type="ECO:0000256" key="1">
    <source>
        <dbReference type="SAM" id="Phobius"/>
    </source>
</evidence>
<comment type="caution">
    <text evidence="2">The sequence shown here is derived from an EMBL/GenBank/DDBJ whole genome shotgun (WGS) entry which is preliminary data.</text>
</comment>
<keyword evidence="1" id="KW-0472">Membrane</keyword>
<dbReference type="AlphaFoldDB" id="A0A0G1QU33"/>
<organism evidence="2 3">
    <name type="scientific">Candidatus Nomurabacteria bacterium GW2011_GWA1_46_11</name>
    <dbReference type="NCBI Taxonomy" id="1618732"/>
    <lineage>
        <taxon>Bacteria</taxon>
        <taxon>Candidatus Nomuraibacteriota</taxon>
    </lineage>
</organism>
<sequence>MARSEWTRKQKGQLLIEAMVAVSLMLVGLLGIFGVLSRSLGLSRVAADQFVAVNLASEGIELAKNIFDSNIENGKAWNYGFTGGDTTVGYLSSELGDCDGEELYLDTESGFYTCSVIRDVRSKFSRTINVTTDPSVERVRVISTVSWTGRGGLASTATVEDHFYNWRDLRS</sequence>
<protein>
    <recommendedName>
        <fullName evidence="4">Type IV pilus modification protein PilV</fullName>
    </recommendedName>
</protein>